<gene>
    <name evidence="9" type="ORF">SAMN05421767_10278</name>
</gene>
<evidence type="ECO:0000259" key="8">
    <source>
        <dbReference type="PROSITE" id="PS51826"/>
    </source>
</evidence>
<dbReference type="InterPro" id="IPR011053">
    <property type="entry name" value="Single_hybrid_motif"/>
</dbReference>
<dbReference type="Gene3D" id="4.10.320.10">
    <property type="entry name" value="E3-binding domain"/>
    <property type="match status" value="1"/>
</dbReference>
<dbReference type="SUPFAM" id="SSF47005">
    <property type="entry name" value="Peripheral subunit-binding domain of 2-oxo acid dehydrogenase complex"/>
    <property type="match status" value="1"/>
</dbReference>
<dbReference type="GO" id="GO:0005737">
    <property type="term" value="C:cytoplasm"/>
    <property type="evidence" value="ECO:0007669"/>
    <property type="project" value="TreeGrafter"/>
</dbReference>
<dbReference type="RefSeq" id="WP_089745701.1">
    <property type="nucleotide sequence ID" value="NZ_FOGF01000002.1"/>
</dbReference>
<name>A0A1H9HEG5_9LACT</name>
<accession>A0A1H9HEG5</accession>
<keyword evidence="10" id="KW-1185">Reference proteome</keyword>
<dbReference type="GO" id="GO:0016407">
    <property type="term" value="F:acetyltransferase activity"/>
    <property type="evidence" value="ECO:0007669"/>
    <property type="project" value="TreeGrafter"/>
</dbReference>
<feature type="domain" description="Lipoyl-binding" evidence="7">
    <location>
        <begin position="1"/>
        <end position="76"/>
    </location>
</feature>
<dbReference type="PANTHER" id="PTHR43178">
    <property type="entry name" value="DIHYDROLIPOAMIDE ACETYLTRANSFERASE COMPONENT OF PYRUVATE DEHYDROGENASE COMPLEX"/>
    <property type="match status" value="1"/>
</dbReference>
<dbReference type="GO" id="GO:0031405">
    <property type="term" value="F:lipoic acid binding"/>
    <property type="evidence" value="ECO:0007669"/>
    <property type="project" value="TreeGrafter"/>
</dbReference>
<evidence type="ECO:0000256" key="5">
    <source>
        <dbReference type="ARBA" id="ARBA00023315"/>
    </source>
</evidence>
<evidence type="ECO:0000256" key="2">
    <source>
        <dbReference type="ARBA" id="ARBA00007317"/>
    </source>
</evidence>
<dbReference type="InterPro" id="IPR036625">
    <property type="entry name" value="E3-bd_dom_sf"/>
</dbReference>
<dbReference type="PANTHER" id="PTHR43178:SF5">
    <property type="entry name" value="LIPOAMIDE ACYLTRANSFERASE COMPONENT OF BRANCHED-CHAIN ALPHA-KETO ACID DEHYDROGENASE COMPLEX, MITOCHONDRIAL"/>
    <property type="match status" value="1"/>
</dbReference>
<protein>
    <recommendedName>
        <fullName evidence="6">Dihydrolipoamide acetyltransferase component of pyruvate dehydrogenase complex</fullName>
        <ecNumber evidence="6">2.3.1.-</ecNumber>
    </recommendedName>
</protein>
<comment type="similarity">
    <text evidence="2 6">Belongs to the 2-oxoacid dehydrogenase family.</text>
</comment>
<reference evidence="9 10" key="1">
    <citation type="submission" date="2016-10" db="EMBL/GenBank/DDBJ databases">
        <authorList>
            <person name="de Groot N.N."/>
        </authorList>
    </citation>
    <scope>NUCLEOTIDE SEQUENCE [LARGE SCALE GENOMIC DNA]</scope>
    <source>
        <strain evidence="9 10">DSM 15827</strain>
    </source>
</reference>
<evidence type="ECO:0000256" key="1">
    <source>
        <dbReference type="ARBA" id="ARBA00001938"/>
    </source>
</evidence>
<dbReference type="AlphaFoldDB" id="A0A1H9HEG5"/>
<dbReference type="OrthoDB" id="9805770at2"/>
<feature type="domain" description="Peripheral subunit-binding (PSBD)" evidence="8">
    <location>
        <begin position="118"/>
        <end position="155"/>
    </location>
</feature>
<dbReference type="EC" id="2.3.1.-" evidence="6"/>
<organism evidence="9 10">
    <name type="scientific">Granulicatella balaenopterae</name>
    <dbReference type="NCBI Taxonomy" id="137733"/>
    <lineage>
        <taxon>Bacteria</taxon>
        <taxon>Bacillati</taxon>
        <taxon>Bacillota</taxon>
        <taxon>Bacilli</taxon>
        <taxon>Lactobacillales</taxon>
        <taxon>Carnobacteriaceae</taxon>
        <taxon>Granulicatella</taxon>
    </lineage>
</organism>
<dbReference type="Proteomes" id="UP000198556">
    <property type="component" value="Unassembled WGS sequence"/>
</dbReference>
<dbReference type="InterPro" id="IPR000089">
    <property type="entry name" value="Biotin_lipoyl"/>
</dbReference>
<evidence type="ECO:0000313" key="9">
    <source>
        <dbReference type="EMBL" id="SEQ60720.1"/>
    </source>
</evidence>
<dbReference type="Gene3D" id="3.30.559.10">
    <property type="entry name" value="Chloramphenicol acetyltransferase-like domain"/>
    <property type="match status" value="1"/>
</dbReference>
<dbReference type="EMBL" id="FOGF01000002">
    <property type="protein sequence ID" value="SEQ60720.1"/>
    <property type="molecule type" value="Genomic_DNA"/>
</dbReference>
<dbReference type="InterPro" id="IPR003016">
    <property type="entry name" value="2-oxoA_DH_lipoyl-BS"/>
</dbReference>
<keyword evidence="5 6" id="KW-0012">Acyltransferase</keyword>
<sequence length="439" mass="48047">MYQFIMPDAGEGTHESEILKWFFKEGDMVQEDEILLEIQSDKAAVELPSPVTGIIRKLHVPEGEMGIVGEPIADIEIEGETAADEKEEATTATTAPSVENTTSNVANPVAVTAEIRQIAVPRVRIYARGKGVDLTQVTGTGNHGKITIEDVDKFLAEGPAPIVKEEVSQVVSDKVAPVSVASEAVVEPVRELATPMTNTESTQQSDRIEKMPAMRKTIAKAMVQSKQISPHVTVFDQVEVEKLVEHRQRMKVIAQEKGIKLTYTAYFIKAIVAMLKRFPELNSSINLAKGEVYYHNYFNIGMATNTDHGLYVPVIRNAERLSLFEIAEQITELSKAAIDNNLKASDMGRGSMTLTNVGGAATGGVWSTPIINQPEVAILGVGRIEEMFVPDEDRNPVLKPILKLSFAFDHRAVDGVTAQKAINTIKEYLNNPDLLLAEG</sequence>
<dbReference type="FunFam" id="3.30.559.10:FF:000007">
    <property type="entry name" value="Dihydrolipoamide acetyltransferase component of pyruvate dehydrogenase complex"/>
    <property type="match status" value="1"/>
</dbReference>
<evidence type="ECO:0000256" key="3">
    <source>
        <dbReference type="ARBA" id="ARBA00022679"/>
    </source>
</evidence>
<proteinExistence type="inferred from homology"/>
<dbReference type="STRING" id="137733.SAMN05421767_10278"/>
<dbReference type="PROSITE" id="PS00189">
    <property type="entry name" value="LIPOYL"/>
    <property type="match status" value="1"/>
</dbReference>
<evidence type="ECO:0000259" key="7">
    <source>
        <dbReference type="PROSITE" id="PS50968"/>
    </source>
</evidence>
<keyword evidence="3 6" id="KW-0808">Transferase</keyword>
<dbReference type="InterPro" id="IPR001078">
    <property type="entry name" value="2-oxoacid_DH_actylTfrase"/>
</dbReference>
<evidence type="ECO:0000256" key="6">
    <source>
        <dbReference type="RuleBase" id="RU003423"/>
    </source>
</evidence>
<dbReference type="CDD" id="cd06849">
    <property type="entry name" value="lipoyl_domain"/>
    <property type="match status" value="1"/>
</dbReference>
<evidence type="ECO:0000256" key="4">
    <source>
        <dbReference type="ARBA" id="ARBA00022823"/>
    </source>
</evidence>
<dbReference type="PROSITE" id="PS50968">
    <property type="entry name" value="BIOTINYL_LIPOYL"/>
    <property type="match status" value="1"/>
</dbReference>
<dbReference type="SUPFAM" id="SSF52777">
    <property type="entry name" value="CoA-dependent acyltransferases"/>
    <property type="match status" value="1"/>
</dbReference>
<dbReference type="PROSITE" id="PS51826">
    <property type="entry name" value="PSBD"/>
    <property type="match status" value="1"/>
</dbReference>
<comment type="cofactor">
    <cofactor evidence="1 6">
        <name>(R)-lipoate</name>
        <dbReference type="ChEBI" id="CHEBI:83088"/>
    </cofactor>
</comment>
<dbReference type="Pfam" id="PF00364">
    <property type="entry name" value="Biotin_lipoyl"/>
    <property type="match status" value="1"/>
</dbReference>
<evidence type="ECO:0000313" key="10">
    <source>
        <dbReference type="Proteomes" id="UP000198556"/>
    </source>
</evidence>
<keyword evidence="9" id="KW-0670">Pyruvate</keyword>
<dbReference type="InterPro" id="IPR023213">
    <property type="entry name" value="CAT-like_dom_sf"/>
</dbReference>
<dbReference type="Pfam" id="PF02817">
    <property type="entry name" value="E3_binding"/>
    <property type="match status" value="1"/>
</dbReference>
<dbReference type="Pfam" id="PF00198">
    <property type="entry name" value="2-oxoacid_dh"/>
    <property type="match status" value="1"/>
</dbReference>
<keyword evidence="4 6" id="KW-0450">Lipoyl</keyword>
<dbReference type="Gene3D" id="2.40.50.100">
    <property type="match status" value="1"/>
</dbReference>
<dbReference type="SUPFAM" id="SSF51230">
    <property type="entry name" value="Single hybrid motif"/>
    <property type="match status" value="1"/>
</dbReference>
<dbReference type="InterPro" id="IPR050743">
    <property type="entry name" value="2-oxoacid_DH_E2_comp"/>
</dbReference>
<dbReference type="InterPro" id="IPR004167">
    <property type="entry name" value="PSBD"/>
</dbReference>